<reference evidence="1" key="1">
    <citation type="submission" date="2014-09" db="EMBL/GenBank/DDBJ databases">
        <authorList>
            <person name="Magalhaes I.L.F."/>
            <person name="Oliveira U."/>
            <person name="Santos F.R."/>
            <person name="Vidigal T.H.D.A."/>
            <person name="Brescovit A.D."/>
            <person name="Santos A.J."/>
        </authorList>
    </citation>
    <scope>NUCLEOTIDE SEQUENCE</scope>
    <source>
        <tissue evidence="1">Shoot tissue taken approximately 20 cm above the soil surface</tissue>
    </source>
</reference>
<dbReference type="GO" id="GO:0003743">
    <property type="term" value="F:translation initiation factor activity"/>
    <property type="evidence" value="ECO:0007669"/>
    <property type="project" value="UniProtKB-KW"/>
</dbReference>
<dbReference type="EMBL" id="GBRH01172461">
    <property type="protein sequence ID" value="JAE25435.1"/>
    <property type="molecule type" value="Transcribed_RNA"/>
</dbReference>
<protein>
    <submittedName>
        <fullName evidence="1">Eukaryotic translation initiation factor 3 subunit 6</fullName>
    </submittedName>
</protein>
<proteinExistence type="predicted"/>
<keyword evidence="1" id="KW-0648">Protein biosynthesis</keyword>
<name>A0A0A9GJY4_ARUDO</name>
<sequence>MLRWKSLIAQKRLLIQRTILHT</sequence>
<dbReference type="AlphaFoldDB" id="A0A0A9GJY4"/>
<accession>A0A0A9GJY4</accession>
<keyword evidence="1" id="KW-0396">Initiation factor</keyword>
<evidence type="ECO:0000313" key="1">
    <source>
        <dbReference type="EMBL" id="JAE25435.1"/>
    </source>
</evidence>
<reference evidence="1" key="2">
    <citation type="journal article" date="2015" name="Data Brief">
        <title>Shoot transcriptome of the giant reed, Arundo donax.</title>
        <authorList>
            <person name="Barrero R.A."/>
            <person name="Guerrero F.D."/>
            <person name="Moolhuijzen P."/>
            <person name="Goolsby J.A."/>
            <person name="Tidwell J."/>
            <person name="Bellgard S.E."/>
            <person name="Bellgard M.I."/>
        </authorList>
    </citation>
    <scope>NUCLEOTIDE SEQUENCE</scope>
    <source>
        <tissue evidence="1">Shoot tissue taken approximately 20 cm above the soil surface</tissue>
    </source>
</reference>
<organism evidence="1">
    <name type="scientific">Arundo donax</name>
    <name type="common">Giant reed</name>
    <name type="synonym">Donax arundinaceus</name>
    <dbReference type="NCBI Taxonomy" id="35708"/>
    <lineage>
        <taxon>Eukaryota</taxon>
        <taxon>Viridiplantae</taxon>
        <taxon>Streptophyta</taxon>
        <taxon>Embryophyta</taxon>
        <taxon>Tracheophyta</taxon>
        <taxon>Spermatophyta</taxon>
        <taxon>Magnoliopsida</taxon>
        <taxon>Liliopsida</taxon>
        <taxon>Poales</taxon>
        <taxon>Poaceae</taxon>
        <taxon>PACMAD clade</taxon>
        <taxon>Arundinoideae</taxon>
        <taxon>Arundineae</taxon>
        <taxon>Arundo</taxon>
    </lineage>
</organism>